<accession>W9S075</accession>
<organism evidence="1 2">
    <name type="scientific">Morus notabilis</name>
    <dbReference type="NCBI Taxonomy" id="981085"/>
    <lineage>
        <taxon>Eukaryota</taxon>
        <taxon>Viridiplantae</taxon>
        <taxon>Streptophyta</taxon>
        <taxon>Embryophyta</taxon>
        <taxon>Tracheophyta</taxon>
        <taxon>Spermatophyta</taxon>
        <taxon>Magnoliopsida</taxon>
        <taxon>eudicotyledons</taxon>
        <taxon>Gunneridae</taxon>
        <taxon>Pentapetalae</taxon>
        <taxon>rosids</taxon>
        <taxon>fabids</taxon>
        <taxon>Rosales</taxon>
        <taxon>Moraceae</taxon>
        <taxon>Moreae</taxon>
        <taxon>Morus</taxon>
    </lineage>
</organism>
<protein>
    <submittedName>
        <fullName evidence="1">Uncharacterized protein</fullName>
    </submittedName>
</protein>
<dbReference type="EMBL" id="KE345336">
    <property type="protein sequence ID" value="EXC01803.1"/>
    <property type="molecule type" value="Genomic_DNA"/>
</dbReference>
<reference evidence="2" key="1">
    <citation type="submission" date="2013-01" db="EMBL/GenBank/DDBJ databases">
        <title>Draft Genome Sequence of a Mulberry Tree, Morus notabilis C.K. Schneid.</title>
        <authorList>
            <person name="He N."/>
            <person name="Zhao S."/>
        </authorList>
    </citation>
    <scope>NUCLEOTIDE SEQUENCE</scope>
</reference>
<proteinExistence type="predicted"/>
<gene>
    <name evidence="1" type="ORF">L484_021442</name>
</gene>
<dbReference type="AlphaFoldDB" id="W9S075"/>
<sequence>MAILSAVVGWAGPNLVSIMSLSGIQNIVIREANMYYTLIGERCYVYILLYVSILTGIESCFTEAEEMAEVEAKSIDLSGVNYQLRESFHPTQPIQSVRSIF</sequence>
<keyword evidence="2" id="KW-1185">Reference proteome</keyword>
<evidence type="ECO:0000313" key="2">
    <source>
        <dbReference type="Proteomes" id="UP000030645"/>
    </source>
</evidence>
<evidence type="ECO:0000313" key="1">
    <source>
        <dbReference type="EMBL" id="EXC01803.1"/>
    </source>
</evidence>
<name>W9S075_9ROSA</name>
<dbReference type="Proteomes" id="UP000030645">
    <property type="component" value="Unassembled WGS sequence"/>
</dbReference>